<evidence type="ECO:0000259" key="1">
    <source>
        <dbReference type="SMART" id="SM00065"/>
    </source>
</evidence>
<dbReference type="Gene3D" id="3.30.450.40">
    <property type="match status" value="1"/>
</dbReference>
<dbReference type="Proteomes" id="UP000014227">
    <property type="component" value="Chromosome I"/>
</dbReference>
<dbReference type="HOGENOM" id="CLU_699613_0_0_0"/>
<dbReference type="eggNOG" id="COG2203">
    <property type="taxonomic scope" value="Bacteria"/>
</dbReference>
<protein>
    <submittedName>
        <fullName evidence="2">GAF domain</fullName>
    </submittedName>
</protein>
<dbReference type="eggNOG" id="COG0642">
    <property type="taxonomic scope" value="Bacteria"/>
</dbReference>
<dbReference type="KEGG" id="ccz:CCALI_01113"/>
<dbReference type="STRING" id="454171.CP488_00043"/>
<gene>
    <name evidence="2" type="ORF">CCALI_01113</name>
</gene>
<organism evidence="2 3">
    <name type="scientific">Chthonomonas calidirosea (strain DSM 23976 / ICMP 18418 / T49)</name>
    <dbReference type="NCBI Taxonomy" id="1303518"/>
    <lineage>
        <taxon>Bacteria</taxon>
        <taxon>Bacillati</taxon>
        <taxon>Armatimonadota</taxon>
        <taxon>Chthonomonadia</taxon>
        <taxon>Chthonomonadales</taxon>
        <taxon>Chthonomonadaceae</taxon>
        <taxon>Chthonomonas</taxon>
    </lineage>
</organism>
<dbReference type="EMBL" id="HF951689">
    <property type="protein sequence ID" value="CCW34933.1"/>
    <property type="molecule type" value="Genomic_DNA"/>
</dbReference>
<dbReference type="InterPro" id="IPR029016">
    <property type="entry name" value="GAF-like_dom_sf"/>
</dbReference>
<dbReference type="AlphaFoldDB" id="S0ETU4"/>
<dbReference type="RefSeq" id="WP_016482480.1">
    <property type="nucleotide sequence ID" value="NC_021487.1"/>
</dbReference>
<keyword evidence="3" id="KW-1185">Reference proteome</keyword>
<reference evidence="3" key="1">
    <citation type="submission" date="2013-03" db="EMBL/GenBank/DDBJ databases">
        <title>Genome sequence of Chthonomonas calidirosea, the first sequenced genome from the Armatimonadetes phylum (formally candidate division OP10).</title>
        <authorList>
            <person name="Lee K.C.Y."/>
            <person name="Morgan X.C."/>
            <person name="Dunfield P.F."/>
            <person name="Tamas I."/>
            <person name="Houghton K.M."/>
            <person name="Vyssotski M."/>
            <person name="Ryan J.L.J."/>
            <person name="Lagutin K."/>
            <person name="McDonald I.R."/>
            <person name="Stott M.B."/>
        </authorList>
    </citation>
    <scope>NUCLEOTIDE SEQUENCE [LARGE SCALE GENOMIC DNA]</scope>
    <source>
        <strain evidence="3">DSM 23976 / ICMP 18418 / T49</strain>
    </source>
</reference>
<dbReference type="SUPFAM" id="SSF55874">
    <property type="entry name" value="ATPase domain of HSP90 chaperone/DNA topoisomerase II/histidine kinase"/>
    <property type="match status" value="1"/>
</dbReference>
<evidence type="ECO:0000313" key="3">
    <source>
        <dbReference type="Proteomes" id="UP000014227"/>
    </source>
</evidence>
<proteinExistence type="predicted"/>
<name>S0ETU4_CHTCT</name>
<accession>S0ETU4</accession>
<dbReference type="PATRIC" id="fig|1303518.3.peg.1134"/>
<dbReference type="OrthoDB" id="9761634at2"/>
<dbReference type="SMART" id="SM00065">
    <property type="entry name" value="GAF"/>
    <property type="match status" value="1"/>
</dbReference>
<dbReference type="Gene3D" id="3.30.565.10">
    <property type="entry name" value="Histidine kinase-like ATPase, C-terminal domain"/>
    <property type="match status" value="1"/>
</dbReference>
<dbReference type="InterPro" id="IPR003018">
    <property type="entry name" value="GAF"/>
</dbReference>
<dbReference type="Pfam" id="PF13185">
    <property type="entry name" value="GAF_2"/>
    <property type="match status" value="1"/>
</dbReference>
<dbReference type="InParanoid" id="S0ETU4"/>
<sequence>MPNEMPASSDAARLYQKQLEAVQEICAALAAKNDVEELLRETLRVSLDTVEADAGSLLLYEPERRRLVFRHVIGKEQLVGQEIDPETDMEGRAALVFRTGQAQLTNTTQEHYNPAFDVVTGYHTQTLLTVPLKTLGSPPIGVLQVLNKCEGEFTQEDVNLLKIVASLAATVIANARLAKEAELAAVTRAIGDLGHDIKNALTPLQGIVQTTVEAFINPMFAELDQIYLALQEQAPALAQRLQNAMEPLKEWMLEAESSIQDSCTDIREMVSEIADYVKGTQSAYFEELSIGDIIKERLKRLQVIARNRQVSISYEGLENIPPFCLDRRLVGRALYNLVHNALGAIDAAVRKKQIELRPFFISWYVRGLFPTKRRSTKPIAASRLKTTDRACRNR</sequence>
<dbReference type="SUPFAM" id="SSF55781">
    <property type="entry name" value="GAF domain-like"/>
    <property type="match status" value="1"/>
</dbReference>
<dbReference type="InterPro" id="IPR036890">
    <property type="entry name" value="HATPase_C_sf"/>
</dbReference>
<feature type="domain" description="GAF" evidence="1">
    <location>
        <begin position="34"/>
        <end position="182"/>
    </location>
</feature>
<evidence type="ECO:0000313" key="2">
    <source>
        <dbReference type="EMBL" id="CCW34933.1"/>
    </source>
</evidence>